<keyword evidence="2" id="KW-1185">Reference proteome</keyword>
<name>A0ABW3DGF7_9BACL</name>
<protein>
    <submittedName>
        <fullName evidence="1">DUF4358 domain-containing protein</fullName>
    </submittedName>
</protein>
<sequence>MRRDKKEIRKILAAILAFAVAVGVMAGCSGKENGAAEALSAAEVGERIRQAVNFDDMKQGDDSKLEKLYHIDAAEVEDYILYTASSNVKADELAVIKVKDENQVESVKEKIRQRIEAQTVKFKDYRPDEYFLIEKHVLKTRGPFILFAVSHEADQMERAFDGAF</sequence>
<comment type="caution">
    <text evidence="1">The sequence shown here is derived from an EMBL/GenBank/DDBJ whole genome shotgun (WGS) entry which is preliminary data.</text>
</comment>
<dbReference type="PROSITE" id="PS51257">
    <property type="entry name" value="PROKAR_LIPOPROTEIN"/>
    <property type="match status" value="1"/>
</dbReference>
<dbReference type="EMBL" id="JBHTIU010000085">
    <property type="protein sequence ID" value="MFD0871629.1"/>
    <property type="molecule type" value="Genomic_DNA"/>
</dbReference>
<proteinExistence type="predicted"/>
<dbReference type="Proteomes" id="UP001597120">
    <property type="component" value="Unassembled WGS sequence"/>
</dbReference>
<accession>A0ABW3DGF7</accession>
<dbReference type="RefSeq" id="WP_379290787.1">
    <property type="nucleotide sequence ID" value="NZ_JBHTIU010000085.1"/>
</dbReference>
<evidence type="ECO:0000313" key="1">
    <source>
        <dbReference type="EMBL" id="MFD0871629.1"/>
    </source>
</evidence>
<dbReference type="InterPro" id="IPR025648">
    <property type="entry name" value="DUF4358"/>
</dbReference>
<evidence type="ECO:0000313" key="2">
    <source>
        <dbReference type="Proteomes" id="UP001597120"/>
    </source>
</evidence>
<dbReference type="Pfam" id="PF14270">
    <property type="entry name" value="DUF4358"/>
    <property type="match status" value="1"/>
</dbReference>
<gene>
    <name evidence="1" type="ORF">ACFQ03_21035</name>
</gene>
<reference evidence="2" key="1">
    <citation type="journal article" date="2019" name="Int. J. Syst. Evol. Microbiol.">
        <title>The Global Catalogue of Microorganisms (GCM) 10K type strain sequencing project: providing services to taxonomists for standard genome sequencing and annotation.</title>
        <authorList>
            <consortium name="The Broad Institute Genomics Platform"/>
            <consortium name="The Broad Institute Genome Sequencing Center for Infectious Disease"/>
            <person name="Wu L."/>
            <person name="Ma J."/>
        </authorList>
    </citation>
    <scope>NUCLEOTIDE SEQUENCE [LARGE SCALE GENOMIC DNA]</scope>
    <source>
        <strain evidence="2">CCUG 57263</strain>
    </source>
</reference>
<organism evidence="1 2">
    <name type="scientific">Paenibacillus residui</name>
    <dbReference type="NCBI Taxonomy" id="629724"/>
    <lineage>
        <taxon>Bacteria</taxon>
        <taxon>Bacillati</taxon>
        <taxon>Bacillota</taxon>
        <taxon>Bacilli</taxon>
        <taxon>Bacillales</taxon>
        <taxon>Paenibacillaceae</taxon>
        <taxon>Paenibacillus</taxon>
    </lineage>
</organism>